<dbReference type="HOGENOM" id="CLU_561748_0_0_1"/>
<dbReference type="EMBL" id="ABJB010035559">
    <property type="status" value="NOT_ANNOTATED_CDS"/>
    <property type="molecule type" value="Genomic_DNA"/>
</dbReference>
<evidence type="ECO:0000313" key="3">
    <source>
        <dbReference type="EnsemblMetazoa" id="ISCW023426-PA"/>
    </source>
</evidence>
<protein>
    <submittedName>
        <fullName evidence="2 3">Uncharacterized protein</fullName>
    </submittedName>
</protein>
<dbReference type="AlphaFoldDB" id="B7QJM1"/>
<dbReference type="EMBL" id="ABJB010622230">
    <property type="status" value="NOT_ANNOTATED_CDS"/>
    <property type="molecule type" value="Genomic_DNA"/>
</dbReference>
<feature type="compositionally biased region" description="Polar residues" evidence="1">
    <location>
        <begin position="190"/>
        <end position="207"/>
    </location>
</feature>
<keyword evidence="5" id="KW-1267">Proteomics identification</keyword>
<dbReference type="InParanoid" id="B7QJM1"/>
<evidence type="ECO:0000313" key="2">
    <source>
        <dbReference type="EMBL" id="EEC19043.1"/>
    </source>
</evidence>
<organism>
    <name type="scientific">Ixodes scapularis</name>
    <name type="common">Black-legged tick</name>
    <name type="synonym">Deer tick</name>
    <dbReference type="NCBI Taxonomy" id="6945"/>
    <lineage>
        <taxon>Eukaryota</taxon>
        <taxon>Metazoa</taxon>
        <taxon>Ecdysozoa</taxon>
        <taxon>Arthropoda</taxon>
        <taxon>Chelicerata</taxon>
        <taxon>Arachnida</taxon>
        <taxon>Acari</taxon>
        <taxon>Parasitiformes</taxon>
        <taxon>Ixodida</taxon>
        <taxon>Ixodoidea</taxon>
        <taxon>Ixodidae</taxon>
        <taxon>Ixodinae</taxon>
        <taxon>Ixodes</taxon>
    </lineage>
</organism>
<evidence type="ECO:0000256" key="1">
    <source>
        <dbReference type="SAM" id="MobiDB-lite"/>
    </source>
</evidence>
<dbReference type="EMBL" id="DS953309">
    <property type="protein sequence ID" value="EEC19043.1"/>
    <property type="molecule type" value="Genomic_DNA"/>
</dbReference>
<dbReference type="VEuPathDB" id="VectorBase:ISCP_028005"/>
<feature type="region of interest" description="Disordered" evidence="1">
    <location>
        <begin position="177"/>
        <end position="207"/>
    </location>
</feature>
<keyword evidence="4" id="KW-1185">Reference proteome</keyword>
<sequence length="486" mass="52955">MFCPSLAPTKYDRSTSTTAIAVPVDTDGFTRQSSLSLSLSLGSHILNLATVHKVFVRHLLCGDDVVLCRNELDKVNAGRDQLDLCQALPHLLQRCADLVDSRYFGVGNHFFACSRSLQNPRPGKGATLEARQGVAYSINLCDTTNDPDVHISDILVEEGHALPADTLPTQVEVGSQAAAQAVDQQGRRLASQQASGSAGPQAGQQVVHPISQSVARHAGQQANPRTGLEAGAQLAQPTGLPVPERIVRPAFESAGQQNGQPSSSRSAPEPAGAPEENEDFMSVLRRELDGPCNARSIKPEYLKSGKCLMVLNYDQTPYVSSANVGQLLGLTSDQLLQNLEEKQIQFRILVLHRDSNVELFNQMAGVNDLLNLFEFPGQRLRHEVSSVLRSFDPNADYWMNVSDDSDSDDSPSVEDELRKLSARRKEIHADIMTNKVSNLKVDELSSIETEIARCEALLSEKVKRTIPEGPQVAAFTNGYAAPLEDW</sequence>
<reference evidence="3" key="2">
    <citation type="submission" date="2020-05" db="UniProtKB">
        <authorList>
            <consortium name="EnsemblMetazoa"/>
        </authorList>
    </citation>
    <scope>IDENTIFICATION</scope>
    <source>
        <strain evidence="3">wikel</strain>
    </source>
</reference>
<gene>
    <name evidence="2" type="ORF">IscW_ISCW023426</name>
</gene>
<feature type="region of interest" description="Disordered" evidence="1">
    <location>
        <begin position="253"/>
        <end position="276"/>
    </location>
</feature>
<dbReference type="EnsemblMetazoa" id="ISCW023426-RA">
    <property type="protein sequence ID" value="ISCW023426-PA"/>
    <property type="gene ID" value="ISCW023426"/>
</dbReference>
<dbReference type="VEuPathDB" id="VectorBase:ISCW023426"/>
<dbReference type="EMBL" id="ABJB010662450">
    <property type="status" value="NOT_ANNOTATED_CDS"/>
    <property type="molecule type" value="Genomic_DNA"/>
</dbReference>
<reference evidence="2 4" key="1">
    <citation type="submission" date="2008-03" db="EMBL/GenBank/DDBJ databases">
        <title>Annotation of Ixodes scapularis.</title>
        <authorList>
            <consortium name="Ixodes scapularis Genome Project Consortium"/>
            <person name="Caler E."/>
            <person name="Hannick L.I."/>
            <person name="Bidwell S."/>
            <person name="Joardar V."/>
            <person name="Thiagarajan M."/>
            <person name="Amedeo P."/>
            <person name="Galinsky K.J."/>
            <person name="Schobel S."/>
            <person name="Inman J."/>
            <person name="Hostetler J."/>
            <person name="Miller J."/>
            <person name="Hammond M."/>
            <person name="Megy K."/>
            <person name="Lawson D."/>
            <person name="Kodira C."/>
            <person name="Sutton G."/>
            <person name="Meyer J."/>
            <person name="Hill C.A."/>
            <person name="Birren B."/>
            <person name="Nene V."/>
            <person name="Collins F."/>
            <person name="Alarcon-Chaidez F."/>
            <person name="Wikel S."/>
            <person name="Strausberg R."/>
        </authorList>
    </citation>
    <scope>NUCLEOTIDE SEQUENCE [LARGE SCALE GENOMIC DNA]</scope>
    <source>
        <strain evidence="4">Wikel</strain>
        <strain evidence="2">Wikel colony</strain>
    </source>
</reference>
<feature type="compositionally biased region" description="Low complexity" evidence="1">
    <location>
        <begin position="261"/>
        <end position="274"/>
    </location>
</feature>
<evidence type="ECO:0007829" key="5">
    <source>
        <dbReference type="PeptideAtlas" id="B7QJM1"/>
    </source>
</evidence>
<dbReference type="EMBL" id="ABJB010828844">
    <property type="status" value="NOT_ANNOTATED_CDS"/>
    <property type="molecule type" value="Genomic_DNA"/>
</dbReference>
<dbReference type="PaxDb" id="6945-B7QJM1"/>
<dbReference type="EMBL" id="ABJB010942471">
    <property type="status" value="NOT_ANNOTATED_CDS"/>
    <property type="molecule type" value="Genomic_DNA"/>
</dbReference>
<name>B7QJM1_IXOSC</name>
<accession>B7QJM1</accession>
<evidence type="ECO:0000313" key="4">
    <source>
        <dbReference type="Proteomes" id="UP000001555"/>
    </source>
</evidence>
<dbReference type="Proteomes" id="UP000001555">
    <property type="component" value="Unassembled WGS sequence"/>
</dbReference>
<proteinExistence type="evidence at protein level"/>
<dbReference type="OrthoDB" id="6513817at2759"/>
<dbReference type="VEuPathDB" id="VectorBase:ISCI023426"/>